<evidence type="ECO:0000256" key="2">
    <source>
        <dbReference type="ARBA" id="ARBA00023125"/>
    </source>
</evidence>
<dbReference type="SUPFAM" id="SSF51215">
    <property type="entry name" value="Regulatory protein AraC"/>
    <property type="match status" value="1"/>
</dbReference>
<dbReference type="InterPro" id="IPR018062">
    <property type="entry name" value="HTH_AraC-typ_CS"/>
</dbReference>
<keyword evidence="3" id="KW-0010">Activator</keyword>
<dbReference type="AlphaFoldDB" id="A0A7G6U5G3"/>
<dbReference type="Proteomes" id="UP000515291">
    <property type="component" value="Chromosome"/>
</dbReference>
<dbReference type="PANTHER" id="PTHR46796">
    <property type="entry name" value="HTH-TYPE TRANSCRIPTIONAL ACTIVATOR RHAS-RELATED"/>
    <property type="match status" value="1"/>
</dbReference>
<keyword evidence="1" id="KW-0805">Transcription regulation</keyword>
<keyword evidence="4" id="KW-0804">Transcription</keyword>
<feature type="domain" description="HTH araC/xylS-type" evidence="5">
    <location>
        <begin position="197"/>
        <end position="295"/>
    </location>
</feature>
<gene>
    <name evidence="6" type="ORF">HB776_25870</name>
</gene>
<dbReference type="Gene3D" id="1.10.10.60">
    <property type="entry name" value="Homeodomain-like"/>
    <property type="match status" value="2"/>
</dbReference>
<dbReference type="GO" id="GO:0003700">
    <property type="term" value="F:DNA-binding transcription factor activity"/>
    <property type="evidence" value="ECO:0007669"/>
    <property type="project" value="InterPro"/>
</dbReference>
<dbReference type="PANTHER" id="PTHR46796:SF6">
    <property type="entry name" value="ARAC SUBFAMILY"/>
    <property type="match status" value="1"/>
</dbReference>
<reference evidence="7" key="1">
    <citation type="journal article" date="2020" name="Mol. Plant Microbe">
        <title>Rhizobial microsymbionts of the narrowly endemic Oxytropis species growing in Kamchatka are characterized by significant genetic diversity and possess a set of genes that are associated with T3SS and T6SS secretion systems and can affect the development of symbiosis.</title>
        <authorList>
            <person name="Safronova V."/>
            <person name="Guro P."/>
            <person name="Sazanova A."/>
            <person name="Kuznetsova I."/>
            <person name="Belimov A."/>
            <person name="Yakubov V."/>
            <person name="Chirak E."/>
            <person name="Afonin A."/>
            <person name="Gogolev Y."/>
            <person name="Andronov E."/>
            <person name="Tikhonovich I."/>
        </authorList>
    </citation>
    <scope>NUCLEOTIDE SEQUENCE [LARGE SCALE GENOMIC DNA]</scope>
    <source>
        <strain evidence="7">581</strain>
    </source>
</reference>
<dbReference type="InterPro" id="IPR050204">
    <property type="entry name" value="AraC_XylS_family_regulators"/>
</dbReference>
<proteinExistence type="predicted"/>
<dbReference type="InterPro" id="IPR009057">
    <property type="entry name" value="Homeodomain-like_sf"/>
</dbReference>
<dbReference type="EMBL" id="CP050292">
    <property type="protein sequence ID" value="QND74245.1"/>
    <property type="molecule type" value="Genomic_DNA"/>
</dbReference>
<evidence type="ECO:0000259" key="5">
    <source>
        <dbReference type="PROSITE" id="PS01124"/>
    </source>
</evidence>
<dbReference type="PRINTS" id="PR00032">
    <property type="entry name" value="HTHARAC"/>
</dbReference>
<dbReference type="InterPro" id="IPR018060">
    <property type="entry name" value="HTH_AraC"/>
</dbReference>
<evidence type="ECO:0000313" key="6">
    <source>
        <dbReference type="EMBL" id="QND74245.1"/>
    </source>
</evidence>
<dbReference type="Pfam" id="PF12833">
    <property type="entry name" value="HTH_18"/>
    <property type="match status" value="1"/>
</dbReference>
<evidence type="ECO:0000256" key="1">
    <source>
        <dbReference type="ARBA" id="ARBA00023015"/>
    </source>
</evidence>
<dbReference type="InterPro" id="IPR037923">
    <property type="entry name" value="HTH-like"/>
</dbReference>
<accession>A0A7G6U5G3</accession>
<dbReference type="RefSeq" id="WP_184512865.1">
    <property type="nucleotide sequence ID" value="NZ_CP050292.1"/>
</dbReference>
<sequence length="305" mass="34164">MTIAGHGAEKYVTGHLIDGSQDRNWPHLLAERWSHRAGDLPSVLPRDTEIAMFLRGNSVVERQGGGMRQRTSGHRGTIWLCPAGIREEYINVSEPVADCLHIYLPGQPFEDTLLQDLEIDPSRMTLRYESVDHDPFIEQVAEVILQELNTETSAGRLLIETLSSALSAHLVHKYAANALPLKPPPSSDKPLDQRRLARVIEFVDANISREFAVADMARTACLSPAHFARVFKVRTGLTPHQFVSERRLTLAKQMLADLYRPIVDVAYTAGFSSQANFTRAFRRATNMTPGQFRGQTAAYRMSDEL</sequence>
<dbReference type="InterPro" id="IPR020449">
    <property type="entry name" value="Tscrpt_reg_AraC-type_HTH"/>
</dbReference>
<organism evidence="6 7">
    <name type="scientific">Tardiphaga robiniae</name>
    <dbReference type="NCBI Taxonomy" id="943830"/>
    <lineage>
        <taxon>Bacteria</taxon>
        <taxon>Pseudomonadati</taxon>
        <taxon>Pseudomonadota</taxon>
        <taxon>Alphaproteobacteria</taxon>
        <taxon>Hyphomicrobiales</taxon>
        <taxon>Nitrobacteraceae</taxon>
        <taxon>Tardiphaga</taxon>
    </lineage>
</organism>
<protein>
    <submittedName>
        <fullName evidence="6">Helix-turn-helix transcriptional regulator</fullName>
    </submittedName>
</protein>
<dbReference type="PROSITE" id="PS00041">
    <property type="entry name" value="HTH_ARAC_FAMILY_1"/>
    <property type="match status" value="1"/>
</dbReference>
<evidence type="ECO:0000256" key="3">
    <source>
        <dbReference type="ARBA" id="ARBA00023159"/>
    </source>
</evidence>
<dbReference type="PROSITE" id="PS01124">
    <property type="entry name" value="HTH_ARAC_FAMILY_2"/>
    <property type="match status" value="1"/>
</dbReference>
<dbReference type="GO" id="GO:0043565">
    <property type="term" value="F:sequence-specific DNA binding"/>
    <property type="evidence" value="ECO:0007669"/>
    <property type="project" value="InterPro"/>
</dbReference>
<keyword evidence="2" id="KW-0238">DNA-binding</keyword>
<name>A0A7G6U5G3_9BRAD</name>
<dbReference type="SMART" id="SM00342">
    <property type="entry name" value="HTH_ARAC"/>
    <property type="match status" value="1"/>
</dbReference>
<dbReference type="SUPFAM" id="SSF46689">
    <property type="entry name" value="Homeodomain-like"/>
    <property type="match status" value="2"/>
</dbReference>
<evidence type="ECO:0000256" key="4">
    <source>
        <dbReference type="ARBA" id="ARBA00023163"/>
    </source>
</evidence>
<dbReference type="KEGG" id="trb:HB776_25870"/>
<evidence type="ECO:0000313" key="7">
    <source>
        <dbReference type="Proteomes" id="UP000515291"/>
    </source>
</evidence>